<feature type="transmembrane region" description="Helical" evidence="5">
    <location>
        <begin position="273"/>
        <end position="294"/>
    </location>
</feature>
<evidence type="ECO:0000256" key="3">
    <source>
        <dbReference type="ARBA" id="ARBA00022989"/>
    </source>
</evidence>
<dbReference type="PROSITE" id="PS50244">
    <property type="entry name" value="S5A_REDUCTASE"/>
    <property type="match status" value="1"/>
</dbReference>
<dbReference type="InterPro" id="IPR025390">
    <property type="entry name" value="Dsc3_C"/>
</dbReference>
<gene>
    <name evidence="7" type="ORF">MFLAVUS_004115</name>
</gene>
<evidence type="ECO:0000256" key="2">
    <source>
        <dbReference type="ARBA" id="ARBA00022692"/>
    </source>
</evidence>
<name>A0ABP9YV04_9FUNG</name>
<dbReference type="InterPro" id="IPR001104">
    <property type="entry name" value="3-oxo-5_a-steroid_4-DH_C"/>
</dbReference>
<feature type="transmembrane region" description="Helical" evidence="5">
    <location>
        <begin position="353"/>
        <end position="372"/>
    </location>
</feature>
<dbReference type="PANTHER" id="PTHR14624:SF0">
    <property type="entry name" value="POLYPRENOL REDUCTASE"/>
    <property type="match status" value="1"/>
</dbReference>
<proteinExistence type="predicted"/>
<protein>
    <recommendedName>
        <fullName evidence="6">Ubiquitin-like domain-containing protein</fullName>
    </recommendedName>
</protein>
<dbReference type="InterPro" id="IPR039698">
    <property type="entry name" value="Dfg10/SRD5A3"/>
</dbReference>
<dbReference type="PROSITE" id="PS50053">
    <property type="entry name" value="UBIQUITIN_2"/>
    <property type="match status" value="1"/>
</dbReference>
<dbReference type="Pfam" id="PF13373">
    <property type="entry name" value="Dsc3_C"/>
    <property type="match status" value="1"/>
</dbReference>
<dbReference type="Pfam" id="PF00240">
    <property type="entry name" value="ubiquitin"/>
    <property type="match status" value="1"/>
</dbReference>
<dbReference type="EMBL" id="BAABUK010000008">
    <property type="protein sequence ID" value="GAA5810689.1"/>
    <property type="molecule type" value="Genomic_DNA"/>
</dbReference>
<dbReference type="Gene3D" id="3.10.20.90">
    <property type="entry name" value="Phosphatidylinositol 3-kinase Catalytic Subunit, Chain A, domain 1"/>
    <property type="match status" value="1"/>
</dbReference>
<dbReference type="InterPro" id="IPR029071">
    <property type="entry name" value="Ubiquitin-like_domsf"/>
</dbReference>
<dbReference type="SUPFAM" id="SSF54236">
    <property type="entry name" value="Ubiquitin-like"/>
    <property type="match status" value="1"/>
</dbReference>
<organism evidence="7 8">
    <name type="scientific">Mucor flavus</name>
    <dbReference type="NCBI Taxonomy" id="439312"/>
    <lineage>
        <taxon>Eukaryota</taxon>
        <taxon>Fungi</taxon>
        <taxon>Fungi incertae sedis</taxon>
        <taxon>Mucoromycota</taxon>
        <taxon>Mucoromycotina</taxon>
        <taxon>Mucoromycetes</taxon>
        <taxon>Mucorales</taxon>
        <taxon>Mucorineae</taxon>
        <taxon>Mucoraceae</taxon>
        <taxon>Mucor</taxon>
    </lineage>
</organism>
<evidence type="ECO:0000256" key="1">
    <source>
        <dbReference type="ARBA" id="ARBA00004127"/>
    </source>
</evidence>
<dbReference type="SMART" id="SM00213">
    <property type="entry name" value="UBQ"/>
    <property type="match status" value="1"/>
</dbReference>
<keyword evidence="8" id="KW-1185">Reference proteome</keyword>
<dbReference type="Pfam" id="PF02544">
    <property type="entry name" value="Steroid_dh"/>
    <property type="match status" value="1"/>
</dbReference>
<keyword evidence="2 5" id="KW-0812">Transmembrane</keyword>
<comment type="caution">
    <text evidence="7">The sequence shown here is derived from an EMBL/GenBank/DDBJ whole genome shotgun (WGS) entry which is preliminary data.</text>
</comment>
<keyword evidence="4 5" id="KW-0472">Membrane</keyword>
<dbReference type="CDD" id="cd17039">
    <property type="entry name" value="Ubl_ubiquitin_like"/>
    <property type="match status" value="1"/>
</dbReference>
<feature type="domain" description="Ubiquitin-like" evidence="6">
    <location>
        <begin position="10"/>
        <end position="79"/>
    </location>
</feature>
<evidence type="ECO:0000256" key="4">
    <source>
        <dbReference type="ARBA" id="ARBA00023136"/>
    </source>
</evidence>
<comment type="subcellular location">
    <subcellularLocation>
        <location evidence="1">Endomembrane system</location>
        <topology evidence="1">Multi-pass membrane protein</topology>
    </subcellularLocation>
</comment>
<reference evidence="7 8" key="1">
    <citation type="submission" date="2024-04" db="EMBL/GenBank/DDBJ databases">
        <title>genome sequences of Mucor flavus KT1a and Helicostylum pulchrum KT1b strains isolated from the surface of a dry-aged beef.</title>
        <authorList>
            <person name="Toyotome T."/>
            <person name="Hosono M."/>
            <person name="Torimaru M."/>
            <person name="Fukuda K."/>
            <person name="Mikami N."/>
        </authorList>
    </citation>
    <scope>NUCLEOTIDE SEQUENCE [LARGE SCALE GENOMIC DNA]</scope>
    <source>
        <strain evidence="7 8">KT1a</strain>
    </source>
</reference>
<feature type="transmembrane region" description="Helical" evidence="5">
    <location>
        <begin position="314"/>
        <end position="333"/>
    </location>
</feature>
<keyword evidence="3 5" id="KW-1133">Transmembrane helix</keyword>
<evidence type="ECO:0000313" key="8">
    <source>
        <dbReference type="Proteomes" id="UP001473302"/>
    </source>
</evidence>
<accession>A0ABP9YV04</accession>
<evidence type="ECO:0000259" key="6">
    <source>
        <dbReference type="PROSITE" id="PS50053"/>
    </source>
</evidence>
<dbReference type="InterPro" id="IPR000626">
    <property type="entry name" value="Ubiquitin-like_dom"/>
</dbReference>
<evidence type="ECO:0000313" key="7">
    <source>
        <dbReference type="EMBL" id="GAA5810689.1"/>
    </source>
</evidence>
<evidence type="ECO:0000256" key="5">
    <source>
        <dbReference type="SAM" id="Phobius"/>
    </source>
</evidence>
<sequence length="504" mass="58696">MELDEYYESVELHIRWSDRQDLVFNVPVDETIYAIKQKVSYTDKDTNMQSSSKIKDKYIRLIHNGRVLEDAKTLKDYNIGKINITSSKAKLEPAAPVYFHCSLSDYTPETPSLKNNQPQMTPPTGFDRLRESGFTEEDIRNIRTQFHRLHGTPFEEGPTEEARNLEEQWMDNTGETLPDGTIQGTYKEMMWGLMLGFFLGIICLFWFRESVFSRRHQMGNPAILSICAKNLHELQASVLSYGKLNLHNQKKPTTFWATQLSNLIVPKHYFSHFYIVGLLFALICIIELSWLQYYEQPLLLISLLQHYDSLDGTHALDLQSCILGLTLMTFHLVRRVYESFWIERPSKTSTMHISHYLAGIGFYGAMVFGTWLEGLSSFGKPITESFHLTTILAIVLFFYVSYHQYQCHVILASLRKESDGYTIPRGDWFEWIVTPHYFADILIYLSLCILYRFQSIILNCGLIWTITNLSIIANETSTWYRIHFSAEKYNKAFPKGRWRIMPGY</sequence>
<feature type="transmembrane region" description="Helical" evidence="5">
    <location>
        <begin position="189"/>
        <end position="207"/>
    </location>
</feature>
<dbReference type="PANTHER" id="PTHR14624">
    <property type="entry name" value="DFG10 PROTEIN"/>
    <property type="match status" value="1"/>
</dbReference>
<dbReference type="Proteomes" id="UP001473302">
    <property type="component" value="Unassembled WGS sequence"/>
</dbReference>
<feature type="transmembrane region" description="Helical" evidence="5">
    <location>
        <begin position="384"/>
        <end position="402"/>
    </location>
</feature>